<proteinExistence type="predicted"/>
<evidence type="ECO:0000313" key="3">
    <source>
        <dbReference type="Proteomes" id="UP000739538"/>
    </source>
</evidence>
<dbReference type="AlphaFoldDB" id="A0A956SBH2"/>
<sequence length="209" mass="23519">MPHTPGSSDPMTPFQRLMRRRRFLIHKKLQYQLLLGTLWHVVLILVIAVAILFVPLMVQLATNDPNSDAALRAANHLLYLHGRFWPTLVLVAVFIGLDALRTSHRIAGPLLRFSRALEVVREGRIPKTIVLREGDFLLEECARINEAIELAEARSLEREEAQAALLASTETVRELLLDAPNTLTNEQKAALEDLIVRAEGIDRRGERAA</sequence>
<dbReference type="Proteomes" id="UP000739538">
    <property type="component" value="Unassembled WGS sequence"/>
</dbReference>
<comment type="caution">
    <text evidence="2">The sequence shown here is derived from an EMBL/GenBank/DDBJ whole genome shotgun (WGS) entry which is preliminary data.</text>
</comment>
<feature type="transmembrane region" description="Helical" evidence="1">
    <location>
        <begin position="78"/>
        <end position="97"/>
    </location>
</feature>
<evidence type="ECO:0000313" key="2">
    <source>
        <dbReference type="EMBL" id="MCA9754385.1"/>
    </source>
</evidence>
<accession>A0A956SBH2</accession>
<evidence type="ECO:0000256" key="1">
    <source>
        <dbReference type="SAM" id="Phobius"/>
    </source>
</evidence>
<protein>
    <recommendedName>
        <fullName evidence="4">HAMP domain-containing protein</fullName>
    </recommendedName>
</protein>
<feature type="transmembrane region" description="Helical" evidence="1">
    <location>
        <begin position="29"/>
        <end position="58"/>
    </location>
</feature>
<organism evidence="2 3">
    <name type="scientific">Eiseniibacteriota bacterium</name>
    <dbReference type="NCBI Taxonomy" id="2212470"/>
    <lineage>
        <taxon>Bacteria</taxon>
        <taxon>Candidatus Eiseniibacteriota</taxon>
    </lineage>
</organism>
<gene>
    <name evidence="2" type="ORF">KDA27_01175</name>
</gene>
<reference evidence="2" key="2">
    <citation type="journal article" date="2021" name="Microbiome">
        <title>Successional dynamics and alternative stable states in a saline activated sludge microbial community over 9 years.</title>
        <authorList>
            <person name="Wang Y."/>
            <person name="Ye J."/>
            <person name="Ju F."/>
            <person name="Liu L."/>
            <person name="Boyd J.A."/>
            <person name="Deng Y."/>
            <person name="Parks D.H."/>
            <person name="Jiang X."/>
            <person name="Yin X."/>
            <person name="Woodcroft B.J."/>
            <person name="Tyson G.W."/>
            <person name="Hugenholtz P."/>
            <person name="Polz M.F."/>
            <person name="Zhang T."/>
        </authorList>
    </citation>
    <scope>NUCLEOTIDE SEQUENCE</scope>
    <source>
        <strain evidence="2">HKST-UBA02</strain>
    </source>
</reference>
<keyword evidence="1" id="KW-0472">Membrane</keyword>
<evidence type="ECO:0008006" key="4">
    <source>
        <dbReference type="Google" id="ProtNLM"/>
    </source>
</evidence>
<name>A0A956SBH2_UNCEI</name>
<reference evidence="2" key="1">
    <citation type="submission" date="2020-04" db="EMBL/GenBank/DDBJ databases">
        <authorList>
            <person name="Zhang T."/>
        </authorList>
    </citation>
    <scope>NUCLEOTIDE SEQUENCE</scope>
    <source>
        <strain evidence="2">HKST-UBA02</strain>
    </source>
</reference>
<keyword evidence="1" id="KW-1133">Transmembrane helix</keyword>
<dbReference type="EMBL" id="JAGQHS010000003">
    <property type="protein sequence ID" value="MCA9754385.1"/>
    <property type="molecule type" value="Genomic_DNA"/>
</dbReference>
<keyword evidence="1" id="KW-0812">Transmembrane</keyword>